<dbReference type="EMBL" id="JAHRIP010011827">
    <property type="protein sequence ID" value="MEQ2284771.1"/>
    <property type="molecule type" value="Genomic_DNA"/>
</dbReference>
<evidence type="ECO:0000313" key="2">
    <source>
        <dbReference type="Proteomes" id="UP001469553"/>
    </source>
</evidence>
<evidence type="ECO:0000313" key="1">
    <source>
        <dbReference type="EMBL" id="MEQ2284771.1"/>
    </source>
</evidence>
<accession>A0ABV0XTI8</accession>
<name>A0ABV0XTI8_9TELE</name>
<reference evidence="1 2" key="1">
    <citation type="submission" date="2021-06" db="EMBL/GenBank/DDBJ databases">
        <authorList>
            <person name="Palmer J.M."/>
        </authorList>
    </citation>
    <scope>NUCLEOTIDE SEQUENCE [LARGE SCALE GENOMIC DNA]</scope>
    <source>
        <strain evidence="1 2">AS_MEX2019</strain>
        <tissue evidence="1">Muscle</tissue>
    </source>
</reference>
<dbReference type="Proteomes" id="UP001469553">
    <property type="component" value="Unassembled WGS sequence"/>
</dbReference>
<keyword evidence="2" id="KW-1185">Reference proteome</keyword>
<comment type="caution">
    <text evidence="1">The sequence shown here is derived from an EMBL/GenBank/DDBJ whole genome shotgun (WGS) entry which is preliminary data.</text>
</comment>
<gene>
    <name evidence="1" type="ORF">AMECASPLE_024969</name>
</gene>
<sequence>MRTPSCLEPSHTIQEQQHVRWRLSMVVGSGDRCIALSLITREFKRSLLPALQHLSVNQLCVFNSTWGHFLVPRIPQRFKSSSLEKFPAGGVLVPCSFGLIHKRTLLTLQELDQTHLIQAALHLNSQAPPSSFLAVHLLTPL</sequence>
<organism evidence="1 2">
    <name type="scientific">Ameca splendens</name>
    <dbReference type="NCBI Taxonomy" id="208324"/>
    <lineage>
        <taxon>Eukaryota</taxon>
        <taxon>Metazoa</taxon>
        <taxon>Chordata</taxon>
        <taxon>Craniata</taxon>
        <taxon>Vertebrata</taxon>
        <taxon>Euteleostomi</taxon>
        <taxon>Actinopterygii</taxon>
        <taxon>Neopterygii</taxon>
        <taxon>Teleostei</taxon>
        <taxon>Neoteleostei</taxon>
        <taxon>Acanthomorphata</taxon>
        <taxon>Ovalentaria</taxon>
        <taxon>Atherinomorphae</taxon>
        <taxon>Cyprinodontiformes</taxon>
        <taxon>Goodeidae</taxon>
        <taxon>Ameca</taxon>
    </lineage>
</organism>
<proteinExistence type="predicted"/>
<protein>
    <submittedName>
        <fullName evidence="1">Uncharacterized protein</fullName>
    </submittedName>
</protein>